<dbReference type="InterPro" id="IPR051783">
    <property type="entry name" value="NAD(P)-dependent_oxidoreduct"/>
</dbReference>
<dbReference type="Pfam" id="PF13460">
    <property type="entry name" value="NAD_binding_10"/>
    <property type="match status" value="1"/>
</dbReference>
<dbReference type="InterPro" id="IPR016040">
    <property type="entry name" value="NAD(P)-bd_dom"/>
</dbReference>
<dbReference type="GO" id="GO:0004029">
    <property type="term" value="F:aldehyde dehydrogenase (NAD+) activity"/>
    <property type="evidence" value="ECO:0007669"/>
    <property type="project" value="TreeGrafter"/>
</dbReference>
<dbReference type="InterPro" id="IPR036291">
    <property type="entry name" value="NAD(P)-bd_dom_sf"/>
</dbReference>
<accession>A0A2U3KI39</accession>
<evidence type="ECO:0000259" key="1">
    <source>
        <dbReference type="Pfam" id="PF13460"/>
    </source>
</evidence>
<dbReference type="GO" id="GO:0005737">
    <property type="term" value="C:cytoplasm"/>
    <property type="evidence" value="ECO:0007669"/>
    <property type="project" value="TreeGrafter"/>
</dbReference>
<dbReference type="EMBL" id="OMOD01000118">
    <property type="protein sequence ID" value="SPF39197.1"/>
    <property type="molecule type" value="Genomic_DNA"/>
</dbReference>
<dbReference type="PANTHER" id="PTHR48079">
    <property type="entry name" value="PROTEIN YEEZ"/>
    <property type="match status" value="1"/>
</dbReference>
<evidence type="ECO:0000313" key="2">
    <source>
        <dbReference type="EMBL" id="SPF39197.1"/>
    </source>
</evidence>
<proteinExistence type="predicted"/>
<sequence length="250" mass="27282">MAASISDIRLLLKVKSLPKSAESRRVFITGGTGYIGSSLIPILLERGHRVRVLVRPGSKAKVDAACEVVSGNALDANTYRQLIRPSDTFIHLVGVAHPSPAKAAEFRAVDLVSAREAIAACAELGMRHFIYLSVAHPAPLSMMKDYIAVRAECEGMIQERHLNSTILRPWYVLGPGHRWPYLLLPFYKASEWLPFTRAGALRLGLVTLDELILALIEAVESTVQGIRIVGVPEIRSAGLKLSPEGTRKSA</sequence>
<gene>
    <name evidence="2" type="ORF">SBA1_260003</name>
</gene>
<dbReference type="PANTHER" id="PTHR48079:SF6">
    <property type="entry name" value="NAD(P)-BINDING DOMAIN-CONTAINING PROTEIN-RELATED"/>
    <property type="match status" value="1"/>
</dbReference>
<dbReference type="AlphaFoldDB" id="A0A2U3KI39"/>
<dbReference type="SUPFAM" id="SSF51735">
    <property type="entry name" value="NAD(P)-binding Rossmann-fold domains"/>
    <property type="match status" value="1"/>
</dbReference>
<dbReference type="Proteomes" id="UP000238701">
    <property type="component" value="Unassembled WGS sequence"/>
</dbReference>
<reference evidence="3" key="1">
    <citation type="submission" date="2018-02" db="EMBL/GenBank/DDBJ databases">
        <authorList>
            <person name="Hausmann B."/>
        </authorList>
    </citation>
    <scope>NUCLEOTIDE SEQUENCE [LARGE SCALE GENOMIC DNA]</scope>
    <source>
        <strain evidence="3">Peat soil MAG SbA1</strain>
    </source>
</reference>
<organism evidence="2 3">
    <name type="scientific">Candidatus Sulfotelmatobacter kueseliae</name>
    <dbReference type="NCBI Taxonomy" id="2042962"/>
    <lineage>
        <taxon>Bacteria</taxon>
        <taxon>Pseudomonadati</taxon>
        <taxon>Acidobacteriota</taxon>
        <taxon>Terriglobia</taxon>
        <taxon>Terriglobales</taxon>
        <taxon>Candidatus Korobacteraceae</taxon>
        <taxon>Candidatus Sulfotelmatobacter</taxon>
    </lineage>
</organism>
<evidence type="ECO:0000313" key="3">
    <source>
        <dbReference type="Proteomes" id="UP000238701"/>
    </source>
</evidence>
<protein>
    <submittedName>
        <fullName evidence="2">NAD-dependent epimerase/dehydratase</fullName>
    </submittedName>
</protein>
<feature type="domain" description="NAD(P)-binding" evidence="1">
    <location>
        <begin position="30"/>
        <end position="170"/>
    </location>
</feature>
<dbReference type="Gene3D" id="3.40.50.720">
    <property type="entry name" value="NAD(P)-binding Rossmann-like Domain"/>
    <property type="match status" value="1"/>
</dbReference>
<name>A0A2U3KI39_9BACT</name>